<dbReference type="Proteomes" id="UP000029714">
    <property type="component" value="Unassembled WGS sequence"/>
</dbReference>
<proteinExistence type="inferred from homology"/>
<dbReference type="InterPro" id="IPR010998">
    <property type="entry name" value="Integrase_recombinase_N"/>
</dbReference>
<dbReference type="RefSeq" id="WP_118949109.1">
    <property type="nucleotide sequence ID" value="NZ_JRMP02000010.1"/>
</dbReference>
<dbReference type="OrthoDB" id="9775880at2"/>
<dbReference type="InterPro" id="IPR050808">
    <property type="entry name" value="Phage_Integrase"/>
</dbReference>
<name>A0A347VUY1_9HELI</name>
<accession>A0A347VUY1</accession>
<dbReference type="InterPro" id="IPR004107">
    <property type="entry name" value="Integrase_SAM-like_N"/>
</dbReference>
<dbReference type="PANTHER" id="PTHR30629">
    <property type="entry name" value="PROPHAGE INTEGRASE"/>
    <property type="match status" value="1"/>
</dbReference>
<comment type="caution">
    <text evidence="7">The sequence shown here is derived from an EMBL/GenBank/DDBJ whole genome shotgun (WGS) entry which is preliminary data.</text>
</comment>
<dbReference type="AlphaFoldDB" id="A0A347VUY1"/>
<keyword evidence="2" id="KW-0229">DNA integration</keyword>
<feature type="domain" description="Tyr recombinase" evidence="5">
    <location>
        <begin position="179"/>
        <end position="435"/>
    </location>
</feature>
<keyword evidence="8" id="KW-1185">Reference proteome</keyword>
<dbReference type="InterPro" id="IPR011010">
    <property type="entry name" value="DNA_brk_join_enz"/>
</dbReference>
<reference evidence="6 9" key="4">
    <citation type="submission" date="2019-12" db="EMBL/GenBank/DDBJ databases">
        <title>Multi-Generational Helicobacter saguini Isolates.</title>
        <authorList>
            <person name="Mannion A."/>
            <person name="Shen Z."/>
            <person name="Fox J.G."/>
        </authorList>
    </citation>
    <scope>NUCLEOTIDE SEQUENCE [LARGE SCALE GENOMIC DNA]</scope>
    <source>
        <strain evidence="6">16-048</strain>
        <strain evidence="9">16-048 (F4)</strain>
    </source>
</reference>
<dbReference type="EMBL" id="QBIU01000001">
    <property type="protein sequence ID" value="MWV69026.1"/>
    <property type="molecule type" value="Genomic_DNA"/>
</dbReference>
<reference evidence="7" key="3">
    <citation type="submission" date="2018-04" db="EMBL/GenBank/DDBJ databases">
        <authorList>
            <person name="Sheh A."/>
            <person name="Shen Z."/>
            <person name="Mannion A.J."/>
            <person name="Fox J.G."/>
        </authorList>
    </citation>
    <scope>NUCLEOTIDE SEQUENCE</scope>
    <source>
        <strain evidence="7">MIT 97-6194</strain>
    </source>
</reference>
<protein>
    <submittedName>
        <fullName evidence="6">Tyrosine-type recombinase/integrase</fullName>
    </submittedName>
</protein>
<organism evidence="7 8">
    <name type="scientific">Helicobacter saguini</name>
    <dbReference type="NCBI Taxonomy" id="1548018"/>
    <lineage>
        <taxon>Bacteria</taxon>
        <taxon>Pseudomonadati</taxon>
        <taxon>Campylobacterota</taxon>
        <taxon>Epsilonproteobacteria</taxon>
        <taxon>Campylobacterales</taxon>
        <taxon>Helicobacteraceae</taxon>
        <taxon>Helicobacter</taxon>
    </lineage>
</organism>
<evidence type="ECO:0000256" key="2">
    <source>
        <dbReference type="ARBA" id="ARBA00022908"/>
    </source>
</evidence>
<sequence>MLLQYSQKCVNANIVYRFTKDKKTQMITLCKVDSNLDLDSSKAKVKEMQVVLNSKDFKDSYLSLKDYLTMKKNQNDLHILEAFEMYLKSKDLRNETIANYKRMFKLHVLPYFENVKCNNVTEAFVRSWLDKLQKKIKYTDKIFILMKNIFRLLKEKKYIVRNVFLEIDYKISYKTHKYKKLDSISENDLKALLNVDFVNKKYKTHIKDTLLFKMVLFTIYTALRLKNVVMLEWKHIDFEKRLLRLKGSEMKNKQDFVLPLNAGAIAILKEMQKCKISNFVFDRNLASHKIYISNVIKALKECKKALKGIEWKRGDRRKLFLQVAKKYNLDSRFANKYFYSKVKLENLESSFKTYKNTTRASQNTFKQVISEMVKRKLNINLHCIRKAFSTILNEKGLEHNIHKYIIDSCLAHSTMQGSEGSYNFATYELMKKKLMDFWAGYIDSLMVANDNKLQMVASDSYMLDSSKKVNVELDSTNLKELLESNETNKTNDIEIHKDFIILDSIIYSISKIYKNLF</sequence>
<gene>
    <name evidence="6" type="ORF">DCO61_03050</name>
    <name evidence="7" type="ORF">LS64_007065</name>
</gene>
<dbReference type="PROSITE" id="PS51898">
    <property type="entry name" value="TYR_RECOMBINASE"/>
    <property type="match status" value="1"/>
</dbReference>
<dbReference type="Proteomes" id="UP000477070">
    <property type="component" value="Unassembled WGS sequence"/>
</dbReference>
<evidence type="ECO:0000256" key="1">
    <source>
        <dbReference type="ARBA" id="ARBA00008857"/>
    </source>
</evidence>
<dbReference type="Gene3D" id="1.10.443.10">
    <property type="entry name" value="Intergrase catalytic core"/>
    <property type="match status" value="1"/>
</dbReference>
<dbReference type="GO" id="GO:0006310">
    <property type="term" value="P:DNA recombination"/>
    <property type="evidence" value="ECO:0007669"/>
    <property type="project" value="UniProtKB-KW"/>
</dbReference>
<dbReference type="GO" id="GO:0015074">
    <property type="term" value="P:DNA integration"/>
    <property type="evidence" value="ECO:0007669"/>
    <property type="project" value="UniProtKB-KW"/>
</dbReference>
<dbReference type="EMBL" id="JRMP02000010">
    <property type="protein sequence ID" value="TLD94070.1"/>
    <property type="molecule type" value="Genomic_DNA"/>
</dbReference>
<dbReference type="GO" id="GO:0003677">
    <property type="term" value="F:DNA binding"/>
    <property type="evidence" value="ECO:0007669"/>
    <property type="project" value="UniProtKB-KW"/>
</dbReference>
<dbReference type="InterPro" id="IPR013762">
    <property type="entry name" value="Integrase-like_cat_sf"/>
</dbReference>
<dbReference type="InterPro" id="IPR002104">
    <property type="entry name" value="Integrase_catalytic"/>
</dbReference>
<evidence type="ECO:0000259" key="5">
    <source>
        <dbReference type="PROSITE" id="PS51898"/>
    </source>
</evidence>
<keyword evidence="3" id="KW-0238">DNA-binding</keyword>
<dbReference type="Pfam" id="PF14659">
    <property type="entry name" value="Phage_int_SAM_3"/>
    <property type="match status" value="1"/>
</dbReference>
<reference evidence="7 8" key="1">
    <citation type="journal article" date="2014" name="Genome Announc.">
        <title>Draft genome sequences of eight enterohepatic helicobacter species isolated from both laboratory and wild rodents.</title>
        <authorList>
            <person name="Sheh A."/>
            <person name="Shen Z."/>
            <person name="Fox J.G."/>
        </authorList>
    </citation>
    <scope>NUCLEOTIDE SEQUENCE [LARGE SCALE GENOMIC DNA]</scope>
    <source>
        <strain evidence="7 8">MIT 97-6194</strain>
    </source>
</reference>
<evidence type="ECO:0000313" key="6">
    <source>
        <dbReference type="EMBL" id="MWV69026.1"/>
    </source>
</evidence>
<evidence type="ECO:0000313" key="8">
    <source>
        <dbReference type="Proteomes" id="UP000029714"/>
    </source>
</evidence>
<dbReference type="SUPFAM" id="SSF56349">
    <property type="entry name" value="DNA breaking-rejoining enzymes"/>
    <property type="match status" value="1"/>
</dbReference>
<dbReference type="STRING" id="1548018.LS64_02685"/>
<dbReference type="Gene3D" id="1.10.150.130">
    <property type="match status" value="1"/>
</dbReference>
<evidence type="ECO:0000313" key="9">
    <source>
        <dbReference type="Proteomes" id="UP000477070"/>
    </source>
</evidence>
<reference evidence="7 8" key="2">
    <citation type="journal article" date="2016" name="Infect. Immun.">
        <title>Helicobacter saguini, a Novel Helicobacter Isolated from Cotton-Top Tamarins with Ulcerative Colitis, Has Proinflammatory Properties and Induces Typhlocolitis and Dysplasia in Gnotobiotic IL-10-/- Mice.</title>
        <authorList>
            <person name="Shen Z."/>
            <person name="Mannion A."/>
            <person name="Whary M.T."/>
            <person name="Muthupalani S."/>
            <person name="Sheh A."/>
            <person name="Feng Y."/>
            <person name="Gong G."/>
            <person name="Vandamme P."/>
            <person name="Holcombe H.R."/>
            <person name="Paster B.J."/>
            <person name="Fox J.G."/>
        </authorList>
    </citation>
    <scope>NUCLEOTIDE SEQUENCE [LARGE SCALE GENOMIC DNA]</scope>
    <source>
        <strain evidence="7 8">MIT 97-6194</strain>
    </source>
</reference>
<keyword evidence="4" id="KW-0233">DNA recombination</keyword>
<evidence type="ECO:0000256" key="4">
    <source>
        <dbReference type="ARBA" id="ARBA00023172"/>
    </source>
</evidence>
<dbReference type="Pfam" id="PF00589">
    <property type="entry name" value="Phage_integrase"/>
    <property type="match status" value="1"/>
</dbReference>
<evidence type="ECO:0000313" key="7">
    <source>
        <dbReference type="EMBL" id="TLD94070.1"/>
    </source>
</evidence>
<evidence type="ECO:0000256" key="3">
    <source>
        <dbReference type="ARBA" id="ARBA00023125"/>
    </source>
</evidence>
<dbReference type="PANTHER" id="PTHR30629:SF2">
    <property type="entry name" value="PROPHAGE INTEGRASE INTS-RELATED"/>
    <property type="match status" value="1"/>
</dbReference>
<comment type="similarity">
    <text evidence="1">Belongs to the 'phage' integrase family.</text>
</comment>